<comment type="similarity">
    <text evidence="1 2">Belongs to the phD/YefM antitoxin family.</text>
</comment>
<proteinExistence type="inferred from homology"/>
<comment type="function">
    <text evidence="2">Antitoxin component of a type II toxin-antitoxin (TA) system.</text>
</comment>
<evidence type="ECO:0000313" key="4">
    <source>
        <dbReference type="Proteomes" id="UP000229896"/>
    </source>
</evidence>
<dbReference type="NCBIfam" id="TIGR01552">
    <property type="entry name" value="phd_fam"/>
    <property type="match status" value="1"/>
</dbReference>
<evidence type="ECO:0000256" key="1">
    <source>
        <dbReference type="ARBA" id="ARBA00009981"/>
    </source>
</evidence>
<dbReference type="Proteomes" id="UP000229896">
    <property type="component" value="Unassembled WGS sequence"/>
</dbReference>
<organism evidence="3 4">
    <name type="scientific">Candidatus Berkelbacteria bacterium CG08_land_8_20_14_0_20_39_8</name>
    <dbReference type="NCBI Taxonomy" id="1974511"/>
    <lineage>
        <taxon>Bacteria</taxon>
        <taxon>Candidatus Berkelbacteria</taxon>
    </lineage>
</organism>
<dbReference type="InterPro" id="IPR006442">
    <property type="entry name" value="Antitoxin_Phd/YefM"/>
</dbReference>
<comment type="caution">
    <text evidence="3">The sequence shown here is derived from an EMBL/GenBank/DDBJ whole genome shotgun (WGS) entry which is preliminary data.</text>
</comment>
<reference evidence="4" key="1">
    <citation type="submission" date="2017-09" db="EMBL/GenBank/DDBJ databases">
        <title>Depth-based differentiation of microbial function through sediment-hosted aquifers and enrichment of novel symbionts in the deep terrestrial subsurface.</title>
        <authorList>
            <person name="Probst A.J."/>
            <person name="Ladd B."/>
            <person name="Jarett J.K."/>
            <person name="Geller-Mcgrath D.E."/>
            <person name="Sieber C.M.K."/>
            <person name="Emerson J.B."/>
            <person name="Anantharaman K."/>
            <person name="Thomas B.C."/>
            <person name="Malmstrom R."/>
            <person name="Stieglmeier M."/>
            <person name="Klingl A."/>
            <person name="Woyke T."/>
            <person name="Ryan C.M."/>
            <person name="Banfield J.F."/>
        </authorList>
    </citation>
    <scope>NUCLEOTIDE SEQUENCE [LARGE SCALE GENOMIC DNA]</scope>
</reference>
<evidence type="ECO:0000313" key="3">
    <source>
        <dbReference type="EMBL" id="PIU24076.1"/>
    </source>
</evidence>
<name>A0A2M6YBK2_9BACT</name>
<dbReference type="Gene3D" id="3.40.1620.10">
    <property type="entry name" value="YefM-like domain"/>
    <property type="match status" value="1"/>
</dbReference>
<gene>
    <name evidence="3" type="ORF">COT12_02935</name>
</gene>
<protein>
    <recommendedName>
        <fullName evidence="2">Antitoxin</fullName>
    </recommendedName>
</protein>
<dbReference type="AlphaFoldDB" id="A0A2M6YBK2"/>
<dbReference type="EMBL" id="PEXI01000093">
    <property type="protein sequence ID" value="PIU24076.1"/>
    <property type="molecule type" value="Genomic_DNA"/>
</dbReference>
<accession>A0A2M6YBK2</accession>
<dbReference type="InterPro" id="IPR036165">
    <property type="entry name" value="YefM-like_sf"/>
</dbReference>
<evidence type="ECO:0000256" key="2">
    <source>
        <dbReference type="RuleBase" id="RU362080"/>
    </source>
</evidence>
<dbReference type="Pfam" id="PF02604">
    <property type="entry name" value="PhdYeFM_antitox"/>
    <property type="match status" value="1"/>
</dbReference>
<sequence length="90" mass="10441">MKKPLTLCYLKCYIRAMKKINVNKLQNKISQVMREVEAGEVFEVSRYSKPVAYLLPQKEYKVAVSGEGCKKCMEDLRNIASKLKTHQENE</sequence>
<dbReference type="SUPFAM" id="SSF143120">
    <property type="entry name" value="YefM-like"/>
    <property type="match status" value="1"/>
</dbReference>